<dbReference type="GO" id="GO:0005524">
    <property type="term" value="F:ATP binding"/>
    <property type="evidence" value="ECO:0007669"/>
    <property type="project" value="UniProtKB-KW"/>
</dbReference>
<keyword evidence="3 5" id="KW-0067">ATP-binding</keyword>
<accession>A0ABS5HK50</accession>
<evidence type="ECO:0000256" key="1">
    <source>
        <dbReference type="ARBA" id="ARBA00022448"/>
    </source>
</evidence>
<organism evidence="5 6">
    <name type="scientific">Campylobacter anatolicus</name>
    <dbReference type="NCBI Taxonomy" id="2829105"/>
    <lineage>
        <taxon>Bacteria</taxon>
        <taxon>Pseudomonadati</taxon>
        <taxon>Campylobacterota</taxon>
        <taxon>Epsilonproteobacteria</taxon>
        <taxon>Campylobacterales</taxon>
        <taxon>Campylobacteraceae</taxon>
        <taxon>Campylobacter</taxon>
    </lineage>
</organism>
<dbReference type="CDD" id="cd03257">
    <property type="entry name" value="ABC_NikE_OppD_transporters"/>
    <property type="match status" value="1"/>
</dbReference>
<dbReference type="PROSITE" id="PS50893">
    <property type="entry name" value="ABC_TRANSPORTER_2"/>
    <property type="match status" value="1"/>
</dbReference>
<feature type="domain" description="ABC transporter" evidence="4">
    <location>
        <begin position="2"/>
        <end position="231"/>
    </location>
</feature>
<proteinExistence type="predicted"/>
<dbReference type="InterPro" id="IPR017871">
    <property type="entry name" value="ABC_transporter-like_CS"/>
</dbReference>
<keyword evidence="6" id="KW-1185">Reference proteome</keyword>
<evidence type="ECO:0000313" key="6">
    <source>
        <dbReference type="Proteomes" id="UP000682951"/>
    </source>
</evidence>
<evidence type="ECO:0000256" key="2">
    <source>
        <dbReference type="ARBA" id="ARBA00022741"/>
    </source>
</evidence>
<dbReference type="Proteomes" id="UP000682951">
    <property type="component" value="Unassembled WGS sequence"/>
</dbReference>
<name>A0ABS5HK50_9BACT</name>
<dbReference type="SUPFAM" id="SSF52540">
    <property type="entry name" value="P-loop containing nucleoside triphosphate hydrolases"/>
    <property type="match status" value="1"/>
</dbReference>
<dbReference type="InterPro" id="IPR050319">
    <property type="entry name" value="ABC_transp_ATP-bind"/>
</dbReference>
<keyword evidence="1" id="KW-0813">Transport</keyword>
<evidence type="ECO:0000256" key="3">
    <source>
        <dbReference type="ARBA" id="ARBA00022840"/>
    </source>
</evidence>
<protein>
    <submittedName>
        <fullName evidence="5">ABC transporter ATP-binding protein</fullName>
    </submittedName>
</protein>
<gene>
    <name evidence="5" type="ORF">KDD93_08735</name>
</gene>
<dbReference type="Pfam" id="PF00005">
    <property type="entry name" value="ABC_tran"/>
    <property type="match status" value="1"/>
</dbReference>
<evidence type="ECO:0000259" key="4">
    <source>
        <dbReference type="PROSITE" id="PS50893"/>
    </source>
</evidence>
<dbReference type="EMBL" id="JAGSSW010000010">
    <property type="protein sequence ID" value="MBR8464643.1"/>
    <property type="molecule type" value="Genomic_DNA"/>
</dbReference>
<dbReference type="InterPro" id="IPR027417">
    <property type="entry name" value="P-loop_NTPase"/>
</dbReference>
<evidence type="ECO:0000313" key="5">
    <source>
        <dbReference type="EMBL" id="MBR8464643.1"/>
    </source>
</evidence>
<comment type="caution">
    <text evidence="5">The sequence shown here is derived from an EMBL/GenBank/DDBJ whole genome shotgun (WGS) entry which is preliminary data.</text>
</comment>
<dbReference type="Gene3D" id="3.40.50.300">
    <property type="entry name" value="P-loop containing nucleotide triphosphate hydrolases"/>
    <property type="match status" value="1"/>
</dbReference>
<dbReference type="InterPro" id="IPR003439">
    <property type="entry name" value="ABC_transporter-like_ATP-bd"/>
</dbReference>
<dbReference type="RefSeq" id="WP_212142462.1">
    <property type="nucleotide sequence ID" value="NZ_JAGSSW010000010.1"/>
</dbReference>
<dbReference type="SMART" id="SM00382">
    <property type="entry name" value="AAA"/>
    <property type="match status" value="1"/>
</dbReference>
<reference evidence="5 6" key="1">
    <citation type="submission" date="2021-04" db="EMBL/GenBank/DDBJ databases">
        <title>Molecular and phenotypic characterization and identification of bacterial isolates recovered from the Anatolian ground squirrels (Spermophilus xanthoprymnus) and which have the potential to form a new species in the Campylobacter genus.</title>
        <authorList>
            <person name="Aydin F."/>
            <person name="Abay S."/>
            <person name="Kayman T."/>
            <person name="Karakaya E."/>
            <person name="Mustak H.K."/>
            <person name="Mustak I.B."/>
            <person name="Bilgin N."/>
            <person name="Duzler A."/>
            <person name="Sahin O."/>
            <person name="Guran O."/>
            <person name="Saticioglu I.B."/>
        </authorList>
    </citation>
    <scope>NUCLEOTIDE SEQUENCE [LARGE SCALE GENOMIC DNA]</scope>
    <source>
        <strain evidence="6">faydin-G24</strain>
    </source>
</reference>
<keyword evidence="2" id="KW-0547">Nucleotide-binding</keyword>
<sequence>MLCVKNLYKFYGDKMVLNDINFTIKKGSCTAIIGESGSGKSTLARLILGLERADSGEILYENLSLTKWKNSGKNTLSVVFQDYNTSINPNFKVREILSEPFWGRKDDINFKEILNNVWLNETFLDRYSHELSGGQLQRICIARAIAIKPKILVLDEPLSSLDVSVGFEILKLLKDLKQRLDMSFIFITHDLESVAFLCDRVIVLRNGVIDDDINLKNIDKSSFSDYTKRLISSVIPINLKSNNV</sequence>
<dbReference type="InterPro" id="IPR003593">
    <property type="entry name" value="AAA+_ATPase"/>
</dbReference>
<dbReference type="PROSITE" id="PS00211">
    <property type="entry name" value="ABC_TRANSPORTER_1"/>
    <property type="match status" value="1"/>
</dbReference>
<dbReference type="PANTHER" id="PTHR43776">
    <property type="entry name" value="TRANSPORT ATP-BINDING PROTEIN"/>
    <property type="match status" value="1"/>
</dbReference>